<sequence>MSWATVTKKTEPPPQNILNIIKPVKEELIYDDFSENIDIGTITKEENLFSDLLPIKENSATYSPWLLSKATTYDILEFISNYIDLNNSIKVIDYESDNSEFMDMNL</sequence>
<accession>A0A6C0EP65</accession>
<proteinExistence type="predicted"/>
<dbReference type="AlphaFoldDB" id="A0A6C0EP65"/>
<reference evidence="1" key="1">
    <citation type="journal article" date="2020" name="Nature">
        <title>Giant virus diversity and host interactions through global metagenomics.</title>
        <authorList>
            <person name="Schulz F."/>
            <person name="Roux S."/>
            <person name="Paez-Espino D."/>
            <person name="Jungbluth S."/>
            <person name="Walsh D.A."/>
            <person name="Denef V.J."/>
            <person name="McMahon K.D."/>
            <person name="Konstantinidis K.T."/>
            <person name="Eloe-Fadrosh E.A."/>
            <person name="Kyrpides N.C."/>
            <person name="Woyke T."/>
        </authorList>
    </citation>
    <scope>NUCLEOTIDE SEQUENCE</scope>
    <source>
        <strain evidence="1">GVMAG-M-3300001351-8</strain>
    </source>
</reference>
<dbReference type="EMBL" id="MN738869">
    <property type="protein sequence ID" value="QHT29145.1"/>
    <property type="molecule type" value="Genomic_DNA"/>
</dbReference>
<protein>
    <submittedName>
        <fullName evidence="1">Uncharacterized protein</fullName>
    </submittedName>
</protein>
<name>A0A6C0EP65_9ZZZZ</name>
<organism evidence="1">
    <name type="scientific">viral metagenome</name>
    <dbReference type="NCBI Taxonomy" id="1070528"/>
    <lineage>
        <taxon>unclassified sequences</taxon>
        <taxon>metagenomes</taxon>
        <taxon>organismal metagenomes</taxon>
    </lineage>
</organism>
<evidence type="ECO:0000313" key="1">
    <source>
        <dbReference type="EMBL" id="QHT29145.1"/>
    </source>
</evidence>